<dbReference type="Proteomes" id="UP000024635">
    <property type="component" value="Unassembled WGS sequence"/>
</dbReference>
<feature type="chain" id="PRO_5001489758" evidence="2">
    <location>
        <begin position="28"/>
        <end position="118"/>
    </location>
</feature>
<comment type="caution">
    <text evidence="3">The sequence shown here is derived from an EMBL/GenBank/DDBJ whole genome shotgun (WGS) entry which is preliminary data.</text>
</comment>
<feature type="region of interest" description="Disordered" evidence="1">
    <location>
        <begin position="85"/>
        <end position="118"/>
    </location>
</feature>
<evidence type="ECO:0000256" key="1">
    <source>
        <dbReference type="SAM" id="MobiDB-lite"/>
    </source>
</evidence>
<keyword evidence="2" id="KW-0732">Signal</keyword>
<keyword evidence="4" id="KW-1185">Reference proteome</keyword>
<dbReference type="EMBL" id="JARK01001342">
    <property type="protein sequence ID" value="EYC29336.1"/>
    <property type="molecule type" value="Genomic_DNA"/>
</dbReference>
<feature type="signal peptide" evidence="2">
    <location>
        <begin position="1"/>
        <end position="27"/>
    </location>
</feature>
<accession>A0A016VPS5</accession>
<evidence type="ECO:0000256" key="2">
    <source>
        <dbReference type="SAM" id="SignalP"/>
    </source>
</evidence>
<evidence type="ECO:0000313" key="3">
    <source>
        <dbReference type="EMBL" id="EYC29336.1"/>
    </source>
</evidence>
<proteinExistence type="predicted"/>
<name>A0A016VPS5_9BILA</name>
<dbReference type="AlphaFoldDB" id="A0A016VPS5"/>
<evidence type="ECO:0000313" key="4">
    <source>
        <dbReference type="Proteomes" id="UP000024635"/>
    </source>
</evidence>
<protein>
    <submittedName>
        <fullName evidence="3">Uncharacterized protein</fullName>
    </submittedName>
</protein>
<reference evidence="4" key="1">
    <citation type="journal article" date="2015" name="Nat. Genet.">
        <title>The genome and transcriptome of the zoonotic hookworm Ancylostoma ceylanicum identify infection-specific gene families.</title>
        <authorList>
            <person name="Schwarz E.M."/>
            <person name="Hu Y."/>
            <person name="Antoshechkin I."/>
            <person name="Miller M.M."/>
            <person name="Sternberg P.W."/>
            <person name="Aroian R.V."/>
        </authorList>
    </citation>
    <scope>NUCLEOTIDE SEQUENCE</scope>
    <source>
        <strain evidence="4">HY135</strain>
    </source>
</reference>
<sequence length="118" mass="13388">MNTWLRFSKKTVRLLFHLLRCLDHLQTSLVEDESKRTLIETIRIDCHVASPWIASKRSSSLLIIYISQRYAQNKDPNEAIPICEATSPLGHPQTSPAIVAKPLSSRSPRPPSLATWIK</sequence>
<gene>
    <name evidence="3" type="primary">Acey_s0006.g2921</name>
    <name evidence="3" type="ORF">Y032_0006g2921</name>
</gene>
<organism evidence="3 4">
    <name type="scientific">Ancylostoma ceylanicum</name>
    <dbReference type="NCBI Taxonomy" id="53326"/>
    <lineage>
        <taxon>Eukaryota</taxon>
        <taxon>Metazoa</taxon>
        <taxon>Ecdysozoa</taxon>
        <taxon>Nematoda</taxon>
        <taxon>Chromadorea</taxon>
        <taxon>Rhabditida</taxon>
        <taxon>Rhabditina</taxon>
        <taxon>Rhabditomorpha</taxon>
        <taxon>Strongyloidea</taxon>
        <taxon>Ancylostomatidae</taxon>
        <taxon>Ancylostomatinae</taxon>
        <taxon>Ancylostoma</taxon>
    </lineage>
</organism>